<keyword evidence="3" id="KW-1185">Reference proteome</keyword>
<evidence type="ECO:0000256" key="1">
    <source>
        <dbReference type="SAM" id="MobiDB-lite"/>
    </source>
</evidence>
<gene>
    <name evidence="2" type="ORF">QWJ38_09865</name>
</gene>
<feature type="compositionally biased region" description="Basic and acidic residues" evidence="1">
    <location>
        <begin position="20"/>
        <end position="33"/>
    </location>
</feature>
<protein>
    <recommendedName>
        <fullName evidence="4">Glycine zipper domain-containing protein</fullName>
    </recommendedName>
</protein>
<reference evidence="2 3" key="1">
    <citation type="submission" date="2023-06" db="EMBL/GenBank/DDBJ databases">
        <title>Pelomonas sp. PFR6 16S ribosomal RNA gene Genome sequencing and assembly.</title>
        <authorList>
            <person name="Woo H."/>
        </authorList>
    </citation>
    <scope>NUCLEOTIDE SEQUENCE [LARGE SCALE GENOMIC DNA]</scope>
    <source>
        <strain evidence="2 3">PFR6</strain>
    </source>
</reference>
<feature type="region of interest" description="Disordered" evidence="1">
    <location>
        <begin position="1"/>
        <end position="51"/>
    </location>
</feature>
<sequence>MNEPLSSSKDSSTPPGDAPEDNRALKDAAEAGRRGGGAIGATERSLGGNPVGAAAGAVAGAAAGAIGGLAAGPVGSAFGAVAGAVLGGLAGGRAETGAGETVADDGAWRAHHAGLPPGGAAYEALEPAYRIGDAAGSGDWDEDSLARSWAEAGSALPWDRARPAARHGWELAQRRRASEAPANDPRSLSDYDPYKESG</sequence>
<dbReference type="EMBL" id="JAUHHC010000002">
    <property type="protein sequence ID" value="MDN3920583.1"/>
    <property type="molecule type" value="Genomic_DNA"/>
</dbReference>
<feature type="region of interest" description="Disordered" evidence="1">
    <location>
        <begin position="172"/>
        <end position="198"/>
    </location>
</feature>
<feature type="compositionally biased region" description="Polar residues" evidence="1">
    <location>
        <begin position="1"/>
        <end position="14"/>
    </location>
</feature>
<evidence type="ECO:0000313" key="2">
    <source>
        <dbReference type="EMBL" id="MDN3920583.1"/>
    </source>
</evidence>
<comment type="caution">
    <text evidence="2">The sequence shown here is derived from an EMBL/GenBank/DDBJ whole genome shotgun (WGS) entry which is preliminary data.</text>
</comment>
<dbReference type="Proteomes" id="UP001228044">
    <property type="component" value="Unassembled WGS sequence"/>
</dbReference>
<name>A0ABT8DRI3_9BURK</name>
<feature type="compositionally biased region" description="Basic and acidic residues" evidence="1">
    <location>
        <begin position="187"/>
        <end position="198"/>
    </location>
</feature>
<accession>A0ABT8DRI3</accession>
<proteinExistence type="predicted"/>
<evidence type="ECO:0008006" key="4">
    <source>
        <dbReference type="Google" id="ProtNLM"/>
    </source>
</evidence>
<organism evidence="2 3">
    <name type="scientific">Roseateles violae</name>
    <dbReference type="NCBI Taxonomy" id="3058042"/>
    <lineage>
        <taxon>Bacteria</taxon>
        <taxon>Pseudomonadati</taxon>
        <taxon>Pseudomonadota</taxon>
        <taxon>Betaproteobacteria</taxon>
        <taxon>Burkholderiales</taxon>
        <taxon>Sphaerotilaceae</taxon>
        <taxon>Roseateles</taxon>
    </lineage>
</organism>
<dbReference type="RefSeq" id="WP_290358875.1">
    <property type="nucleotide sequence ID" value="NZ_JAUHHC010000002.1"/>
</dbReference>
<evidence type="ECO:0000313" key="3">
    <source>
        <dbReference type="Proteomes" id="UP001228044"/>
    </source>
</evidence>